<dbReference type="PANTHER" id="PTHR33164">
    <property type="entry name" value="TRANSCRIPTIONAL REGULATOR, MARR FAMILY"/>
    <property type="match status" value="1"/>
</dbReference>
<proteinExistence type="predicted"/>
<dbReference type="RefSeq" id="WP_200592228.1">
    <property type="nucleotide sequence ID" value="NZ_JAEPBG010000004.1"/>
</dbReference>
<gene>
    <name evidence="7" type="ORF">JJB74_12685</name>
</gene>
<comment type="subcellular location">
    <subcellularLocation>
        <location evidence="1">Cytoplasm</location>
    </subcellularLocation>
</comment>
<evidence type="ECO:0000259" key="6">
    <source>
        <dbReference type="PROSITE" id="PS50995"/>
    </source>
</evidence>
<dbReference type="InterPro" id="IPR036390">
    <property type="entry name" value="WH_DNA-bd_sf"/>
</dbReference>
<protein>
    <submittedName>
        <fullName evidence="7">MarR family transcriptional regulator</fullName>
    </submittedName>
</protein>
<dbReference type="Gene3D" id="1.10.10.10">
    <property type="entry name" value="Winged helix-like DNA-binding domain superfamily/Winged helix DNA-binding domain"/>
    <property type="match status" value="1"/>
</dbReference>
<dbReference type="SMART" id="SM00347">
    <property type="entry name" value="HTH_MARR"/>
    <property type="match status" value="1"/>
</dbReference>
<dbReference type="Proteomes" id="UP000622890">
    <property type="component" value="Unassembled WGS sequence"/>
</dbReference>
<dbReference type="EMBL" id="JAEPBG010000004">
    <property type="protein sequence ID" value="MBK4735474.1"/>
    <property type="molecule type" value="Genomic_DNA"/>
</dbReference>
<accession>A0A934W869</accession>
<keyword evidence="5" id="KW-0804">Transcription</keyword>
<dbReference type="InterPro" id="IPR000835">
    <property type="entry name" value="HTH_MarR-typ"/>
</dbReference>
<evidence type="ECO:0000256" key="1">
    <source>
        <dbReference type="ARBA" id="ARBA00004496"/>
    </source>
</evidence>
<dbReference type="FunFam" id="1.10.10.10:FF:000163">
    <property type="entry name" value="MarR family transcriptional regulator"/>
    <property type="match status" value="1"/>
</dbReference>
<dbReference type="GO" id="GO:0005737">
    <property type="term" value="C:cytoplasm"/>
    <property type="evidence" value="ECO:0007669"/>
    <property type="project" value="UniProtKB-SubCell"/>
</dbReference>
<dbReference type="GO" id="GO:0003677">
    <property type="term" value="F:DNA binding"/>
    <property type="evidence" value="ECO:0007669"/>
    <property type="project" value="UniProtKB-KW"/>
</dbReference>
<keyword evidence="4" id="KW-0238">DNA-binding</keyword>
<evidence type="ECO:0000256" key="4">
    <source>
        <dbReference type="ARBA" id="ARBA00023125"/>
    </source>
</evidence>
<dbReference type="InterPro" id="IPR039422">
    <property type="entry name" value="MarR/SlyA-like"/>
</dbReference>
<reference evidence="7" key="1">
    <citation type="submission" date="2021-01" db="EMBL/GenBank/DDBJ databases">
        <title>Genome sequence of strain Noviherbaspirillum sp. DKR-6.</title>
        <authorList>
            <person name="Chaudhary D.K."/>
        </authorList>
    </citation>
    <scope>NUCLEOTIDE SEQUENCE</scope>
    <source>
        <strain evidence="7">DKR-6</strain>
    </source>
</reference>
<dbReference type="PROSITE" id="PS50995">
    <property type="entry name" value="HTH_MARR_2"/>
    <property type="match status" value="1"/>
</dbReference>
<dbReference type="InterPro" id="IPR036388">
    <property type="entry name" value="WH-like_DNA-bd_sf"/>
</dbReference>
<evidence type="ECO:0000313" key="8">
    <source>
        <dbReference type="Proteomes" id="UP000622890"/>
    </source>
</evidence>
<dbReference type="Pfam" id="PF22381">
    <property type="entry name" value="Staph_reg_Sar_Rot"/>
    <property type="match status" value="1"/>
</dbReference>
<comment type="caution">
    <text evidence="7">The sequence shown here is derived from an EMBL/GenBank/DDBJ whole genome shotgun (WGS) entry which is preliminary data.</text>
</comment>
<evidence type="ECO:0000256" key="3">
    <source>
        <dbReference type="ARBA" id="ARBA00023015"/>
    </source>
</evidence>
<evidence type="ECO:0000256" key="2">
    <source>
        <dbReference type="ARBA" id="ARBA00022490"/>
    </source>
</evidence>
<dbReference type="GO" id="GO:0003700">
    <property type="term" value="F:DNA-binding transcription factor activity"/>
    <property type="evidence" value="ECO:0007669"/>
    <property type="project" value="InterPro"/>
</dbReference>
<keyword evidence="3" id="KW-0805">Transcription regulation</keyword>
<evidence type="ECO:0000256" key="5">
    <source>
        <dbReference type="ARBA" id="ARBA00023163"/>
    </source>
</evidence>
<dbReference type="AlphaFoldDB" id="A0A934W869"/>
<feature type="domain" description="HTH marR-type" evidence="6">
    <location>
        <begin position="15"/>
        <end position="145"/>
    </location>
</feature>
<dbReference type="GO" id="GO:0006950">
    <property type="term" value="P:response to stress"/>
    <property type="evidence" value="ECO:0007669"/>
    <property type="project" value="TreeGrafter"/>
</dbReference>
<evidence type="ECO:0000313" key="7">
    <source>
        <dbReference type="EMBL" id="MBK4735474.1"/>
    </source>
</evidence>
<dbReference type="PRINTS" id="PR00598">
    <property type="entry name" value="HTHMARR"/>
</dbReference>
<sequence length="152" mass="16920">MSKNKTASRRVPVLQEQLCFALYSASLAMTKVYRPLLQELGITYPQYLVLMLLWEQDERTVSELGEPLLLDSATLTPLLKRMEAAGLVTRSRSRSDERQVVIGLTDEGAAMKEHAKRIMAAVIDATGCSNAELAQMKNDLIALRDRLVAQAQ</sequence>
<organism evidence="7 8">
    <name type="scientific">Noviherbaspirillum pedocola</name>
    <dbReference type="NCBI Taxonomy" id="2801341"/>
    <lineage>
        <taxon>Bacteria</taxon>
        <taxon>Pseudomonadati</taxon>
        <taxon>Pseudomonadota</taxon>
        <taxon>Betaproteobacteria</taxon>
        <taxon>Burkholderiales</taxon>
        <taxon>Oxalobacteraceae</taxon>
        <taxon>Noviherbaspirillum</taxon>
    </lineage>
</organism>
<dbReference type="InterPro" id="IPR055166">
    <property type="entry name" value="Transc_reg_Sar_Rot_HTH"/>
</dbReference>
<keyword evidence="8" id="KW-1185">Reference proteome</keyword>
<dbReference type="SUPFAM" id="SSF46785">
    <property type="entry name" value="Winged helix' DNA-binding domain"/>
    <property type="match status" value="1"/>
</dbReference>
<keyword evidence="2" id="KW-0963">Cytoplasm</keyword>
<dbReference type="PANTHER" id="PTHR33164:SF5">
    <property type="entry name" value="ORGANIC HYDROPEROXIDE RESISTANCE TRANSCRIPTIONAL REGULATOR"/>
    <property type="match status" value="1"/>
</dbReference>
<name>A0A934W869_9BURK</name>